<evidence type="ECO:0000259" key="3">
    <source>
        <dbReference type="Pfam" id="PF01558"/>
    </source>
</evidence>
<evidence type="ECO:0000256" key="2">
    <source>
        <dbReference type="SAM" id="Phobius"/>
    </source>
</evidence>
<dbReference type="NCBIfam" id="TIGR02175">
    <property type="entry name" value="PorC_KorC"/>
    <property type="match status" value="1"/>
</dbReference>
<dbReference type="Gene3D" id="3.40.920.10">
    <property type="entry name" value="Pyruvate-ferredoxin oxidoreductase, PFOR, domain III"/>
    <property type="match status" value="1"/>
</dbReference>
<proteinExistence type="predicted"/>
<organism evidence="4 5">
    <name type="scientific">Thermoproteota archaeon</name>
    <dbReference type="NCBI Taxonomy" id="2056631"/>
    <lineage>
        <taxon>Archaea</taxon>
        <taxon>Thermoproteota</taxon>
    </lineage>
</organism>
<dbReference type="InterPro" id="IPR002869">
    <property type="entry name" value="Pyrv_flavodox_OxRed_cen"/>
</dbReference>
<dbReference type="Pfam" id="PF01558">
    <property type="entry name" value="POR"/>
    <property type="match status" value="1"/>
</dbReference>
<reference evidence="4 5" key="1">
    <citation type="submission" date="2018-06" db="EMBL/GenBank/DDBJ databases">
        <title>Extensive metabolic versatility and redundancy in microbially diverse, dynamic hydrothermal sediments.</title>
        <authorList>
            <person name="Dombrowski N."/>
            <person name="Teske A."/>
            <person name="Baker B.J."/>
        </authorList>
    </citation>
    <scope>NUCLEOTIDE SEQUENCE [LARGE SCALE GENOMIC DNA]</scope>
    <source>
        <strain evidence="4">B29_G17</strain>
    </source>
</reference>
<feature type="domain" description="Pyruvate/ketoisovalerate oxidoreductase catalytic" evidence="3">
    <location>
        <begin position="11"/>
        <end position="171"/>
    </location>
</feature>
<evidence type="ECO:0000313" key="5">
    <source>
        <dbReference type="Proteomes" id="UP000268446"/>
    </source>
</evidence>
<dbReference type="Proteomes" id="UP000268446">
    <property type="component" value="Unassembled WGS sequence"/>
</dbReference>
<gene>
    <name evidence="4" type="ORF">DRJ20_02585</name>
</gene>
<comment type="caution">
    <text evidence="4">The sequence shown here is derived from an EMBL/GenBank/DDBJ whole genome shotgun (WGS) entry which is preliminary data.</text>
</comment>
<evidence type="ECO:0000313" key="4">
    <source>
        <dbReference type="EMBL" id="RLE51125.1"/>
    </source>
</evidence>
<feature type="transmembrane region" description="Helical" evidence="2">
    <location>
        <begin position="126"/>
        <end position="145"/>
    </location>
</feature>
<dbReference type="SUPFAM" id="SSF53323">
    <property type="entry name" value="Pyruvate-ferredoxin oxidoreductase, PFOR, domain III"/>
    <property type="match status" value="1"/>
</dbReference>
<keyword evidence="2" id="KW-1133">Transmembrane helix</keyword>
<evidence type="ECO:0000256" key="1">
    <source>
        <dbReference type="ARBA" id="ARBA00023002"/>
    </source>
</evidence>
<keyword evidence="2" id="KW-0472">Membrane</keyword>
<keyword evidence="2" id="KW-0812">Transmembrane</keyword>
<dbReference type="PANTHER" id="PTHR42730">
    <property type="entry name" value="2-OXOGLUTARATE SYNTHASE SUBUNIT KORC"/>
    <property type="match status" value="1"/>
</dbReference>
<dbReference type="GO" id="GO:0016625">
    <property type="term" value="F:oxidoreductase activity, acting on the aldehyde or oxo group of donors, iron-sulfur protein as acceptor"/>
    <property type="evidence" value="ECO:0007669"/>
    <property type="project" value="InterPro"/>
</dbReference>
<dbReference type="InterPro" id="IPR052554">
    <property type="entry name" value="2-oxoglutarate_synth_KorC"/>
</dbReference>
<dbReference type="AlphaFoldDB" id="A0A497EV56"/>
<dbReference type="InterPro" id="IPR019752">
    <property type="entry name" value="Pyrv/ketoisovalerate_OxRed_cat"/>
</dbReference>
<keyword evidence="1" id="KW-0560">Oxidoreductase</keyword>
<name>A0A497EV56_9CREN</name>
<dbReference type="PANTHER" id="PTHR42730:SF1">
    <property type="entry name" value="2-OXOGLUTARATE SYNTHASE SUBUNIT KORC"/>
    <property type="match status" value="1"/>
</dbReference>
<protein>
    <recommendedName>
        <fullName evidence="3">Pyruvate/ketoisovalerate oxidoreductase catalytic domain-containing protein</fullName>
    </recommendedName>
</protein>
<dbReference type="InterPro" id="IPR011894">
    <property type="entry name" value="PorC_KorC"/>
</dbReference>
<dbReference type="EMBL" id="QMQZ01000076">
    <property type="protein sequence ID" value="RLE51125.1"/>
    <property type="molecule type" value="Genomic_DNA"/>
</dbReference>
<accession>A0A497EV56</accession>
<sequence length="182" mass="19436">MRWEVRISGLGGQGILLAGYVLGKAASLFDGKCVVQVESYGPEARGSRCRSDVIISTEEIDYPCASSPDVLIALSQDAYNYYKGGVKSGGVIIVDEDLIEVHDVPEGVSLYAVPATRIAEQLGRRIVANMVMLGAFSAITGIVSLDALKKSVLDSVPRGTEELNLRAVEEGWTFGNSLIKKG</sequence>